<keyword evidence="1" id="KW-1133">Transmembrane helix</keyword>
<dbReference type="InterPro" id="IPR025698">
    <property type="entry name" value="2TM_dom"/>
</dbReference>
<evidence type="ECO:0000259" key="2">
    <source>
        <dbReference type="Pfam" id="PF13239"/>
    </source>
</evidence>
<organism evidence="3 4">
    <name type="scientific">Effusibacillus lacus</name>
    <dbReference type="NCBI Taxonomy" id="1348429"/>
    <lineage>
        <taxon>Bacteria</taxon>
        <taxon>Bacillati</taxon>
        <taxon>Bacillota</taxon>
        <taxon>Bacilli</taxon>
        <taxon>Bacillales</taxon>
        <taxon>Alicyclobacillaceae</taxon>
        <taxon>Effusibacillus</taxon>
    </lineage>
</organism>
<reference evidence="4" key="1">
    <citation type="submission" date="2017-07" db="EMBL/GenBank/DDBJ databases">
        <title>Draft genome sequence of Effusibacillus lacus strain skLN1.</title>
        <authorList>
            <person name="Watanabe M."/>
            <person name="Kojima H."/>
            <person name="Fukui M."/>
        </authorList>
    </citation>
    <scope>NUCLEOTIDE SEQUENCE [LARGE SCALE GENOMIC DNA]</scope>
    <source>
        <strain evidence="4">skLN1</strain>
    </source>
</reference>
<evidence type="ECO:0000313" key="3">
    <source>
        <dbReference type="EMBL" id="GAX91451.1"/>
    </source>
</evidence>
<sequence>MVTEQDRKYQEAKRKVEKIKGFYVHLLVYVLVNAMLIAINLITSPNSIWFVYPLMGWGIGVAMHGVSVFGIGKLFDSKWEERKIKEFMEKDEI</sequence>
<dbReference type="Proteomes" id="UP000217785">
    <property type="component" value="Unassembled WGS sequence"/>
</dbReference>
<keyword evidence="3" id="KW-0418">Kinase</keyword>
<protein>
    <submittedName>
        <fullName evidence="3">Histidine kinase</fullName>
    </submittedName>
</protein>
<accession>A0A292YRB0</accession>
<dbReference type="AlphaFoldDB" id="A0A292YRB0"/>
<keyword evidence="1" id="KW-0472">Membrane</keyword>
<dbReference type="Pfam" id="PF13239">
    <property type="entry name" value="2TM"/>
    <property type="match status" value="1"/>
</dbReference>
<gene>
    <name evidence="3" type="ORF">EFBL_3120</name>
</gene>
<keyword evidence="1" id="KW-0812">Transmembrane</keyword>
<dbReference type="OrthoDB" id="8965954at2"/>
<feature type="transmembrane region" description="Helical" evidence="1">
    <location>
        <begin position="54"/>
        <end position="75"/>
    </location>
</feature>
<comment type="caution">
    <text evidence="3">The sequence shown here is derived from an EMBL/GenBank/DDBJ whole genome shotgun (WGS) entry which is preliminary data.</text>
</comment>
<dbReference type="GO" id="GO:0016301">
    <property type="term" value="F:kinase activity"/>
    <property type="evidence" value="ECO:0007669"/>
    <property type="project" value="UniProtKB-KW"/>
</dbReference>
<keyword evidence="3" id="KW-0808">Transferase</keyword>
<feature type="transmembrane region" description="Helical" evidence="1">
    <location>
        <begin position="21"/>
        <end position="42"/>
    </location>
</feature>
<name>A0A292YRB0_9BACL</name>
<dbReference type="RefSeq" id="WP_096183268.1">
    <property type="nucleotide sequence ID" value="NZ_BDUF01000097.1"/>
</dbReference>
<dbReference type="EMBL" id="BDUF01000097">
    <property type="protein sequence ID" value="GAX91451.1"/>
    <property type="molecule type" value="Genomic_DNA"/>
</dbReference>
<keyword evidence="4" id="KW-1185">Reference proteome</keyword>
<evidence type="ECO:0000313" key="4">
    <source>
        <dbReference type="Proteomes" id="UP000217785"/>
    </source>
</evidence>
<proteinExistence type="predicted"/>
<evidence type="ECO:0000256" key="1">
    <source>
        <dbReference type="SAM" id="Phobius"/>
    </source>
</evidence>
<feature type="domain" description="2TM" evidence="2">
    <location>
        <begin position="10"/>
        <end position="89"/>
    </location>
</feature>